<proteinExistence type="inferred from homology"/>
<evidence type="ECO:0000256" key="2">
    <source>
        <dbReference type="ARBA" id="ARBA00007977"/>
    </source>
</evidence>
<comment type="similarity">
    <text evidence="2">Belongs to the UPF0324 family.</text>
</comment>
<dbReference type="RefSeq" id="WP_236119392.1">
    <property type="nucleotide sequence ID" value="NZ_JAKGSI010000004.1"/>
</dbReference>
<keyword evidence="6 7" id="KW-0472">Membrane</keyword>
<feature type="transmembrane region" description="Helical" evidence="7">
    <location>
        <begin position="306"/>
        <end position="325"/>
    </location>
</feature>
<evidence type="ECO:0000313" key="8">
    <source>
        <dbReference type="EMBL" id="MCF4007253.1"/>
    </source>
</evidence>
<evidence type="ECO:0000256" key="4">
    <source>
        <dbReference type="ARBA" id="ARBA00022692"/>
    </source>
</evidence>
<protein>
    <submittedName>
        <fullName evidence="8">Sulfate exporter family transporter</fullName>
    </submittedName>
</protein>
<keyword evidence="5 7" id="KW-1133">Transmembrane helix</keyword>
<sequence>MTTKIPGLAMAAVGAVIAIVLDMLLKSVTGISLSIMLAIVLGMLVGNFVTLPEKTKPGLSFASGPVLKFGVALLGLSISITEVLQLGWRALITIFAVVAAGFAATVLLGRVMGLSREHSLLIGAGCSICGAAAISAVQGVLPRRKEHEFVTAVAVIVILGTIMIALGPTITAAVGWDPVSSGIFLGGSIHEVGQVVAAGGIAGAAVLPIAATVKVGRVLLLAPVMALLSSIERRRAAGTDTHLPPLVPTFIIGFIVLVLVRTFLPVPELLLHTVDTIRGWLFAAAMFALGTGATVRTVKTAGLKPFAFGGAVSLVVLVVAAIGAAV</sequence>
<evidence type="ECO:0000256" key="6">
    <source>
        <dbReference type="ARBA" id="ARBA00023136"/>
    </source>
</evidence>
<feature type="transmembrane region" description="Helical" evidence="7">
    <location>
        <begin position="243"/>
        <end position="264"/>
    </location>
</feature>
<feature type="transmembrane region" description="Helical" evidence="7">
    <location>
        <begin position="58"/>
        <end position="80"/>
    </location>
</feature>
<keyword evidence="4 7" id="KW-0812">Transmembrane</keyword>
<reference evidence="8" key="1">
    <citation type="submission" date="2022-01" db="EMBL/GenBank/DDBJ databases">
        <title>Corynebacterium sp. nov isolated from isolated from the feces of the greater white-fronted geese (Anser albifrons) at Poyang Lake, PR China.</title>
        <authorList>
            <person name="Liu Q."/>
        </authorList>
    </citation>
    <scope>NUCLEOTIDE SEQUENCE</scope>
    <source>
        <strain evidence="8">JCM 32435</strain>
    </source>
</reference>
<evidence type="ECO:0000256" key="3">
    <source>
        <dbReference type="ARBA" id="ARBA00022475"/>
    </source>
</evidence>
<evidence type="ECO:0000256" key="7">
    <source>
        <dbReference type="SAM" id="Phobius"/>
    </source>
</evidence>
<feature type="transmembrane region" description="Helical" evidence="7">
    <location>
        <begin position="7"/>
        <end position="25"/>
    </location>
</feature>
<comment type="subcellular location">
    <subcellularLocation>
        <location evidence="1">Cell membrane</location>
        <topology evidence="1">Multi-pass membrane protein</topology>
    </subcellularLocation>
</comment>
<dbReference type="PANTHER" id="PTHR30106">
    <property type="entry name" value="INNER MEMBRANE PROTEIN YEIH-RELATED"/>
    <property type="match status" value="1"/>
</dbReference>
<feature type="transmembrane region" description="Helical" evidence="7">
    <location>
        <begin position="153"/>
        <end position="176"/>
    </location>
</feature>
<dbReference type="Pfam" id="PF03601">
    <property type="entry name" value="Cons_hypoth698"/>
    <property type="match status" value="1"/>
</dbReference>
<keyword evidence="3" id="KW-1003">Cell membrane</keyword>
<evidence type="ECO:0000313" key="9">
    <source>
        <dbReference type="Proteomes" id="UP001139336"/>
    </source>
</evidence>
<accession>A0A9X1QSZ9</accession>
<dbReference type="PANTHER" id="PTHR30106:SF2">
    <property type="entry name" value="UPF0324 INNER MEMBRANE PROTEIN YEIH"/>
    <property type="match status" value="1"/>
</dbReference>
<evidence type="ECO:0000256" key="5">
    <source>
        <dbReference type="ARBA" id="ARBA00022989"/>
    </source>
</evidence>
<dbReference type="GO" id="GO:0005886">
    <property type="term" value="C:plasma membrane"/>
    <property type="evidence" value="ECO:0007669"/>
    <property type="project" value="UniProtKB-SubCell"/>
</dbReference>
<dbReference type="Proteomes" id="UP001139336">
    <property type="component" value="Unassembled WGS sequence"/>
</dbReference>
<gene>
    <name evidence="8" type="ORF">L1O03_08705</name>
</gene>
<dbReference type="AlphaFoldDB" id="A0A9X1QSZ9"/>
<keyword evidence="9" id="KW-1185">Reference proteome</keyword>
<dbReference type="EMBL" id="JAKGSI010000004">
    <property type="protein sequence ID" value="MCF4007253.1"/>
    <property type="molecule type" value="Genomic_DNA"/>
</dbReference>
<comment type="caution">
    <text evidence="8">The sequence shown here is derived from an EMBL/GenBank/DDBJ whole genome shotgun (WGS) entry which is preliminary data.</text>
</comment>
<name>A0A9X1QSZ9_9CORY</name>
<feature type="transmembrane region" description="Helical" evidence="7">
    <location>
        <begin position="31"/>
        <end position="51"/>
    </location>
</feature>
<feature type="transmembrane region" description="Helical" evidence="7">
    <location>
        <begin position="276"/>
        <end position="294"/>
    </location>
</feature>
<dbReference type="InterPro" id="IPR018383">
    <property type="entry name" value="UPF0324_pro"/>
</dbReference>
<organism evidence="8 9">
    <name type="scientific">Corynebacterium uropygiale</name>
    <dbReference type="NCBI Taxonomy" id="1775911"/>
    <lineage>
        <taxon>Bacteria</taxon>
        <taxon>Bacillati</taxon>
        <taxon>Actinomycetota</taxon>
        <taxon>Actinomycetes</taxon>
        <taxon>Mycobacteriales</taxon>
        <taxon>Corynebacteriaceae</taxon>
        <taxon>Corynebacterium</taxon>
    </lineage>
</organism>
<evidence type="ECO:0000256" key="1">
    <source>
        <dbReference type="ARBA" id="ARBA00004651"/>
    </source>
</evidence>
<feature type="transmembrane region" description="Helical" evidence="7">
    <location>
        <begin position="86"/>
        <end position="108"/>
    </location>
</feature>
<feature type="transmembrane region" description="Helical" evidence="7">
    <location>
        <begin position="120"/>
        <end position="141"/>
    </location>
</feature>